<evidence type="ECO:0000313" key="3">
    <source>
        <dbReference type="EMBL" id="SUZ74604.1"/>
    </source>
</evidence>
<feature type="region of interest" description="Disordered" evidence="1">
    <location>
        <begin position="44"/>
        <end position="70"/>
    </location>
</feature>
<proteinExistence type="predicted"/>
<dbReference type="InterPro" id="IPR032389">
    <property type="entry name" value="GspB_C"/>
</dbReference>
<accession>A0A381Q6X9</accession>
<evidence type="ECO:0000256" key="1">
    <source>
        <dbReference type="SAM" id="MobiDB-lite"/>
    </source>
</evidence>
<dbReference type="AlphaFoldDB" id="A0A381Q6X9"/>
<organism evidence="3">
    <name type="scientific">marine metagenome</name>
    <dbReference type="NCBI Taxonomy" id="408172"/>
    <lineage>
        <taxon>unclassified sequences</taxon>
        <taxon>metagenomes</taxon>
        <taxon>ecological metagenomes</taxon>
    </lineage>
</organism>
<dbReference type="Pfam" id="PF16537">
    <property type="entry name" value="T2SSB"/>
    <property type="match status" value="1"/>
</dbReference>
<gene>
    <name evidence="3" type="ORF">METZ01_LOCUS27458</name>
</gene>
<dbReference type="EMBL" id="UINC01001216">
    <property type="protein sequence ID" value="SUZ74604.1"/>
    <property type="molecule type" value="Genomic_DNA"/>
</dbReference>
<dbReference type="GO" id="GO:0015627">
    <property type="term" value="C:type II protein secretion system complex"/>
    <property type="evidence" value="ECO:0007669"/>
    <property type="project" value="InterPro"/>
</dbReference>
<feature type="non-terminal residue" evidence="3">
    <location>
        <position position="1"/>
    </location>
</feature>
<sequence length="158" mass="17196">VVLNATLIAWLLIDPTTIPSRAQESVEKSTDPIATGEEVLQKKSAEGLTSAVTAPRPSPPDVSTTKENDASDIRPQLVYYSDFEAVVGSAFPPLSITIHTYTADPLERAIHIDGNMWREGDEIGDGMILKSITESGVEVTYQGYLVLIDVFEMWNTAS</sequence>
<reference evidence="3" key="1">
    <citation type="submission" date="2018-05" db="EMBL/GenBank/DDBJ databases">
        <authorList>
            <person name="Lanie J.A."/>
            <person name="Ng W.-L."/>
            <person name="Kazmierczak K.M."/>
            <person name="Andrzejewski T.M."/>
            <person name="Davidsen T.M."/>
            <person name="Wayne K.J."/>
            <person name="Tettelin H."/>
            <person name="Glass J.I."/>
            <person name="Rusch D."/>
            <person name="Podicherti R."/>
            <person name="Tsui H.-C.T."/>
            <person name="Winkler M.E."/>
        </authorList>
    </citation>
    <scope>NUCLEOTIDE SEQUENCE</scope>
</reference>
<name>A0A381Q6X9_9ZZZZ</name>
<evidence type="ECO:0000259" key="2">
    <source>
        <dbReference type="Pfam" id="PF16537"/>
    </source>
</evidence>
<protein>
    <recommendedName>
        <fullName evidence="2">Type II secretion system protein GspB C-terminal domain-containing protein</fullName>
    </recommendedName>
</protein>
<feature type="domain" description="Type II secretion system protein GspB C-terminal" evidence="2">
    <location>
        <begin position="92"/>
        <end position="146"/>
    </location>
</feature>